<dbReference type="AlphaFoldDB" id="A0A3M6VLC8"/>
<keyword evidence="3" id="KW-1185">Reference proteome</keyword>
<reference evidence="3 4" key="1">
    <citation type="submission" date="2018-06" db="EMBL/GenBank/DDBJ databases">
        <title>Comparative genomics of downy mildews reveals potential adaptations to biotrophy.</title>
        <authorList>
            <person name="Fletcher K."/>
            <person name="Klosterman S.J."/>
            <person name="Derevnina L."/>
            <person name="Martin F."/>
            <person name="Koike S."/>
            <person name="Reyes Chin-Wo S."/>
            <person name="Mou B."/>
            <person name="Michelmore R."/>
        </authorList>
    </citation>
    <scope>NUCLEOTIDE SEQUENCE [LARGE SCALE GENOMIC DNA]</scope>
    <source>
        <strain evidence="2 4">R13</strain>
        <strain evidence="1 3">R14</strain>
    </source>
</reference>
<organism evidence="1 3">
    <name type="scientific">Peronospora effusa</name>
    <dbReference type="NCBI Taxonomy" id="542832"/>
    <lineage>
        <taxon>Eukaryota</taxon>
        <taxon>Sar</taxon>
        <taxon>Stramenopiles</taxon>
        <taxon>Oomycota</taxon>
        <taxon>Peronosporomycetes</taxon>
        <taxon>Peronosporales</taxon>
        <taxon>Peronosporaceae</taxon>
        <taxon>Peronospora</taxon>
    </lineage>
</organism>
<sequence length="112" mass="11829">MDRVLAALTRLETRMDTIERASVSVSNGSPISPRMKHAQLGRQANGRNLAQASFVGSGFRRAIDGGSALGCTPMQINVLSGMGTFGAGCFNRRVEAQAAAQVQAAYQAQAHH</sequence>
<evidence type="ECO:0000313" key="4">
    <source>
        <dbReference type="Proteomes" id="UP000286097"/>
    </source>
</evidence>
<accession>A0A3M6VLC8</accession>
<dbReference type="Proteomes" id="UP000282087">
    <property type="component" value="Unassembled WGS sequence"/>
</dbReference>
<comment type="caution">
    <text evidence="1">The sequence shown here is derived from an EMBL/GenBank/DDBJ whole genome shotgun (WGS) entry which is preliminary data.</text>
</comment>
<evidence type="ECO:0000313" key="3">
    <source>
        <dbReference type="Proteomes" id="UP000282087"/>
    </source>
</evidence>
<evidence type="ECO:0000313" key="2">
    <source>
        <dbReference type="EMBL" id="RQM17479.1"/>
    </source>
</evidence>
<dbReference type="EMBL" id="QLLG01000163">
    <property type="protein sequence ID" value="RMX67574.1"/>
    <property type="molecule type" value="Genomic_DNA"/>
</dbReference>
<dbReference type="Proteomes" id="UP000286097">
    <property type="component" value="Unassembled WGS sequence"/>
</dbReference>
<protein>
    <submittedName>
        <fullName evidence="1">Uncharacterized protein</fullName>
    </submittedName>
</protein>
<name>A0A3M6VLC8_9STRA</name>
<proteinExistence type="predicted"/>
<dbReference type="VEuPathDB" id="FungiDB:DD237_002127"/>
<dbReference type="EMBL" id="QKXF01000095">
    <property type="protein sequence ID" value="RQM17479.1"/>
    <property type="molecule type" value="Genomic_DNA"/>
</dbReference>
<gene>
    <name evidence="2" type="ORF">DD237_002127</name>
    <name evidence="1" type="ORF">DD238_001575</name>
</gene>
<evidence type="ECO:0000313" key="1">
    <source>
        <dbReference type="EMBL" id="RMX67574.1"/>
    </source>
</evidence>